<gene>
    <name evidence="3" type="ORF">SAMN05421680_10511</name>
    <name evidence="2" type="ORF">Xmau_00249</name>
</gene>
<organism evidence="3 4">
    <name type="scientific">Xenorhabdus mauleonii</name>
    <dbReference type="NCBI Taxonomy" id="351675"/>
    <lineage>
        <taxon>Bacteria</taxon>
        <taxon>Pseudomonadati</taxon>
        <taxon>Pseudomonadota</taxon>
        <taxon>Gammaproteobacteria</taxon>
        <taxon>Enterobacterales</taxon>
        <taxon>Morganellaceae</taxon>
        <taxon>Xenorhabdus</taxon>
    </lineage>
</organism>
<evidence type="ECO:0000313" key="4">
    <source>
        <dbReference type="Proteomes" id="UP000198919"/>
    </source>
</evidence>
<keyword evidence="5" id="KW-1185">Reference proteome</keyword>
<evidence type="ECO:0000259" key="1">
    <source>
        <dbReference type="Pfam" id="PF25670"/>
    </source>
</evidence>
<feature type="domain" description="Phage tail protein C-terminal" evidence="1">
    <location>
        <begin position="232"/>
        <end position="360"/>
    </location>
</feature>
<dbReference type="EMBL" id="FORG01000005">
    <property type="protein sequence ID" value="SFJ01374.1"/>
    <property type="molecule type" value="Genomic_DNA"/>
</dbReference>
<dbReference type="GO" id="GO:0046718">
    <property type="term" value="P:symbiont entry into host cell"/>
    <property type="evidence" value="ECO:0007669"/>
    <property type="project" value="InterPro"/>
</dbReference>
<reference evidence="2 5" key="3">
    <citation type="journal article" date="2017" name="Nat. Microbiol.">
        <title>Natural product diversity associated with the nematode symbionts Photorhabdus and Xenorhabdus.</title>
        <authorList>
            <person name="Tobias N.J."/>
            <person name="Wolff H."/>
            <person name="Djahanschiri B."/>
            <person name="Grundmann F."/>
            <person name="Kronenwerth M."/>
            <person name="Shi Y.M."/>
            <person name="Simonyi S."/>
            <person name="Grun P."/>
            <person name="Shapiro-Ilan D."/>
            <person name="Pidot S.J."/>
            <person name="Stinear T.P."/>
            <person name="Ebersberger I."/>
            <person name="Bode H.B."/>
        </authorList>
    </citation>
    <scope>NUCLEOTIDE SEQUENCE [LARGE SCALE GENOMIC DNA]</scope>
    <source>
        <strain evidence="2 5">DSM 17908</strain>
    </source>
</reference>
<dbReference type="STRING" id="351675.SAMN05421680_10511"/>
<dbReference type="EMBL" id="NITY01000001">
    <property type="protein sequence ID" value="PHM45858.1"/>
    <property type="molecule type" value="Genomic_DNA"/>
</dbReference>
<sequence length="367" mass="40521">MQDKKPDAPVSKDSNLVTVTTPEYVDDSIKEAIAQHAASRNHPYATQIEPGFVTLSNETDSDSELTVATSKAVKKAYDLANTANQNVLNNSVLYLEKKQNGADILDKDEFVKNIGLAETIILAKNAVPNNRKINDKPLTNDIILNSKDVGAVNSTKEFGYIPSAEYLGVFSVSEKDIINRYVKGINFGWSDYDTGQIYLNSSGDLYAYYLINGGEGYKDGKQIGGKVWSEVNTSTDNNGCIKTFSPTILIYSDGKYTTNKLSKNVTVERLSKGSYLIKGVSGFNTDRAADNIEIPKCHNNLPLIWINYEVLLDGSIKLMTHHREHSDAPAFARNIREGYANGDLIDIPDGRFVSVRVQMPDIQESQS</sequence>
<evidence type="ECO:0000313" key="5">
    <source>
        <dbReference type="Proteomes" id="UP000224607"/>
    </source>
</evidence>
<dbReference type="Pfam" id="PF03406">
    <property type="entry name" value="Phage_fiber_2"/>
    <property type="match status" value="1"/>
</dbReference>
<reference evidence="3" key="2">
    <citation type="submission" date="2016-10" db="EMBL/GenBank/DDBJ databases">
        <authorList>
            <person name="de Groot N.N."/>
        </authorList>
    </citation>
    <scope>NUCLEOTIDE SEQUENCE [LARGE SCALE GENOMIC DNA]</scope>
    <source>
        <strain evidence="3">DSM 17908</strain>
    </source>
</reference>
<protein>
    <submittedName>
        <fullName evidence="3">Phage tail fibre repeat-containing protein</fullName>
    </submittedName>
    <submittedName>
        <fullName evidence="2">Tail protein</fullName>
    </submittedName>
</protein>
<dbReference type="RefSeq" id="WP_244590529.1">
    <property type="nucleotide sequence ID" value="NZ_CAWNQB010000001.1"/>
</dbReference>
<dbReference type="GO" id="GO:0019062">
    <property type="term" value="P:virion attachment to host cell"/>
    <property type="evidence" value="ECO:0007669"/>
    <property type="project" value="InterPro"/>
</dbReference>
<dbReference type="Proteomes" id="UP000224607">
    <property type="component" value="Unassembled WGS sequence"/>
</dbReference>
<dbReference type="AlphaFoldDB" id="A0A1I3MW75"/>
<name>A0A1I3MW75_9GAMM</name>
<accession>A0A1I3MW75</accession>
<proteinExistence type="predicted"/>
<reference evidence="4" key="1">
    <citation type="submission" date="2016-10" db="EMBL/GenBank/DDBJ databases">
        <authorList>
            <person name="Varghese N."/>
            <person name="Submissions S."/>
        </authorList>
    </citation>
    <scope>NUCLEOTIDE SEQUENCE [LARGE SCALE GENOMIC DNA]</scope>
    <source>
        <strain evidence="4">DSM 17908</strain>
    </source>
</reference>
<dbReference type="Pfam" id="PF25670">
    <property type="entry name" value="Phage_tail_C_2"/>
    <property type="match status" value="1"/>
</dbReference>
<evidence type="ECO:0000313" key="3">
    <source>
        <dbReference type="EMBL" id="SFJ01374.1"/>
    </source>
</evidence>
<dbReference type="InterPro" id="IPR005068">
    <property type="entry name" value="Phage_lambda_Stf-r2"/>
</dbReference>
<dbReference type="InterPro" id="IPR058008">
    <property type="entry name" value="Gp26_C"/>
</dbReference>
<dbReference type="Proteomes" id="UP000198919">
    <property type="component" value="Unassembled WGS sequence"/>
</dbReference>
<evidence type="ECO:0000313" key="2">
    <source>
        <dbReference type="EMBL" id="PHM45858.1"/>
    </source>
</evidence>